<dbReference type="EMBL" id="MBEE01000040">
    <property type="protein sequence ID" value="OCB60657.1"/>
    <property type="molecule type" value="Genomic_DNA"/>
</dbReference>
<reference evidence="3 4" key="1">
    <citation type="submission" date="2016-06" db="EMBL/GenBank/DDBJ databases">
        <authorList>
            <person name="Kjaerup R.B."/>
            <person name="Dalgaard T.S."/>
            <person name="Juul-Madsen H.R."/>
        </authorList>
    </citation>
    <scope>NUCLEOTIDE SEQUENCE [LARGE SCALE GENOMIC DNA]</scope>
    <source>
        <strain evidence="3 4">E3012</strain>
    </source>
</reference>
<protein>
    <recommendedName>
        <fullName evidence="2">ARB-07466-like C-terminal domain-containing protein</fullName>
    </recommendedName>
</protein>
<dbReference type="Proteomes" id="UP000092683">
    <property type="component" value="Unassembled WGS sequence"/>
</dbReference>
<dbReference type="Pfam" id="PF26571">
    <property type="entry name" value="VldE"/>
    <property type="match status" value="1"/>
</dbReference>
<keyword evidence="1" id="KW-0732">Signal</keyword>
<feature type="domain" description="ARB-07466-like C-terminal" evidence="2">
    <location>
        <begin position="87"/>
        <end position="172"/>
    </location>
</feature>
<feature type="chain" id="PRO_5038893884" description="ARB-07466-like C-terminal domain-containing protein" evidence="1">
    <location>
        <begin position="18"/>
        <end position="204"/>
    </location>
</feature>
<sequence length="204" mass="21630">MLLAGVLAPAAVFFAAAGDVSPFVPRHTVQPVIGDSAPCCAEIVSAKPVGIVLASDVSRGDAMDAPLAASRYHTRSRFLPAGLAPERGLQVRTILASRAISAKFPQIHEIGGVRPDALPWHPLGLALDVMIPNPQSAEGIALGNEIVAYVMKNAKRFRIQDAIWRGVYYTPGGAQPSRLGHYDHVHVTTTGGGYPKGDEMYLAD</sequence>
<comment type="caution">
    <text evidence="3">The sequence shown here is derived from an EMBL/GenBank/DDBJ whole genome shotgun (WGS) entry which is preliminary data.</text>
</comment>
<organism evidence="3 4">
    <name type="scientific">Mycobacterium malmoense</name>
    <dbReference type="NCBI Taxonomy" id="1780"/>
    <lineage>
        <taxon>Bacteria</taxon>
        <taxon>Bacillati</taxon>
        <taxon>Actinomycetota</taxon>
        <taxon>Actinomycetes</taxon>
        <taxon>Mycobacteriales</taxon>
        <taxon>Mycobacteriaceae</taxon>
        <taxon>Mycobacterium</taxon>
    </lineage>
</organism>
<evidence type="ECO:0000256" key="1">
    <source>
        <dbReference type="SAM" id="SignalP"/>
    </source>
</evidence>
<dbReference type="InterPro" id="IPR058593">
    <property type="entry name" value="ARB_07466-like_C"/>
</dbReference>
<dbReference type="AlphaFoldDB" id="A0A1B9DCU8"/>
<evidence type="ECO:0000313" key="3">
    <source>
        <dbReference type="EMBL" id="OCB60657.1"/>
    </source>
</evidence>
<gene>
    <name evidence="3" type="ORF">A5677_13660</name>
</gene>
<feature type="signal peptide" evidence="1">
    <location>
        <begin position="1"/>
        <end position="17"/>
    </location>
</feature>
<name>A0A1B9DCU8_MYCMA</name>
<accession>A0A1B9DCU8</accession>
<dbReference type="OrthoDB" id="2989771at2"/>
<evidence type="ECO:0000313" key="4">
    <source>
        <dbReference type="Proteomes" id="UP000092683"/>
    </source>
</evidence>
<proteinExistence type="predicted"/>
<evidence type="ECO:0000259" key="2">
    <source>
        <dbReference type="Pfam" id="PF26571"/>
    </source>
</evidence>